<keyword evidence="9" id="KW-1185">Reference proteome</keyword>
<feature type="region of interest" description="Disordered" evidence="7">
    <location>
        <begin position="501"/>
        <end position="529"/>
    </location>
</feature>
<gene>
    <name evidence="8" type="ORF">BU14_0982s0006</name>
</gene>
<dbReference type="PANTHER" id="PTHR23183:SF0">
    <property type="entry name" value="NUCLEOLAR PROTEIN 14"/>
    <property type="match status" value="1"/>
</dbReference>
<accession>A0A1X6NMT5</accession>
<dbReference type="GO" id="GO:0030692">
    <property type="term" value="C:Noc4p-Nop14p complex"/>
    <property type="evidence" value="ECO:0007669"/>
    <property type="project" value="TreeGrafter"/>
</dbReference>
<dbReference type="PANTHER" id="PTHR23183">
    <property type="entry name" value="NOP14"/>
    <property type="match status" value="1"/>
</dbReference>
<evidence type="ECO:0000256" key="5">
    <source>
        <dbReference type="ARBA" id="ARBA00023242"/>
    </source>
</evidence>
<keyword evidence="3" id="KW-0690">Ribosome biogenesis</keyword>
<dbReference type="Proteomes" id="UP000218209">
    <property type="component" value="Unassembled WGS sequence"/>
</dbReference>
<feature type="compositionally biased region" description="Pro residues" evidence="7">
    <location>
        <begin position="506"/>
        <end position="529"/>
    </location>
</feature>
<feature type="region of interest" description="Disordered" evidence="7">
    <location>
        <begin position="34"/>
        <end position="101"/>
    </location>
</feature>
<protein>
    <submittedName>
        <fullName evidence="8">Uncharacterized protein</fullName>
    </submittedName>
</protein>
<comment type="subcellular location">
    <subcellularLocation>
        <location evidence="1">Nucleus</location>
        <location evidence="1">Nucleolus</location>
    </subcellularLocation>
</comment>
<organism evidence="8 9">
    <name type="scientific">Porphyra umbilicalis</name>
    <name type="common">Purple laver</name>
    <name type="synonym">Red alga</name>
    <dbReference type="NCBI Taxonomy" id="2786"/>
    <lineage>
        <taxon>Eukaryota</taxon>
        <taxon>Rhodophyta</taxon>
        <taxon>Bangiophyceae</taxon>
        <taxon>Bangiales</taxon>
        <taxon>Bangiaceae</taxon>
        <taxon>Porphyra</taxon>
    </lineage>
</organism>
<evidence type="ECO:0000256" key="1">
    <source>
        <dbReference type="ARBA" id="ARBA00004604"/>
    </source>
</evidence>
<evidence type="ECO:0000313" key="8">
    <source>
        <dbReference type="EMBL" id="OSX69959.1"/>
    </source>
</evidence>
<evidence type="ECO:0000256" key="4">
    <source>
        <dbReference type="ARBA" id="ARBA00022552"/>
    </source>
</evidence>
<proteinExistence type="inferred from homology"/>
<dbReference type="Pfam" id="PF04147">
    <property type="entry name" value="Nop14"/>
    <property type="match status" value="1"/>
</dbReference>
<evidence type="ECO:0000256" key="6">
    <source>
        <dbReference type="ARBA" id="ARBA00024695"/>
    </source>
</evidence>
<dbReference type="InterPro" id="IPR007276">
    <property type="entry name" value="Nop14"/>
</dbReference>
<dbReference type="GO" id="GO:0032040">
    <property type="term" value="C:small-subunit processome"/>
    <property type="evidence" value="ECO:0007669"/>
    <property type="project" value="InterPro"/>
</dbReference>
<comment type="similarity">
    <text evidence="2">Belongs to the NOP14 family.</text>
</comment>
<evidence type="ECO:0000256" key="2">
    <source>
        <dbReference type="ARBA" id="ARBA00007466"/>
    </source>
</evidence>
<keyword evidence="5" id="KW-0539">Nucleus</keyword>
<dbReference type="AlphaFoldDB" id="A0A1X6NMT5"/>
<evidence type="ECO:0000313" key="9">
    <source>
        <dbReference type="Proteomes" id="UP000218209"/>
    </source>
</evidence>
<evidence type="ECO:0000256" key="7">
    <source>
        <dbReference type="SAM" id="MobiDB-lite"/>
    </source>
</evidence>
<dbReference type="GO" id="GO:0030490">
    <property type="term" value="P:maturation of SSU-rRNA"/>
    <property type="evidence" value="ECO:0007669"/>
    <property type="project" value="TreeGrafter"/>
</dbReference>
<comment type="function">
    <text evidence="6">Involved in nucleolar processing of pre-18S ribosomal RNA. Has a role in the nuclear export of 40S pre-ribosomal subunit to the cytoplasm.</text>
</comment>
<keyword evidence="4" id="KW-0698">rRNA processing</keyword>
<evidence type="ECO:0000256" key="3">
    <source>
        <dbReference type="ARBA" id="ARBA00022517"/>
    </source>
</evidence>
<sequence length="529" mass="50238">MATERLPTEAEAAEAEARRLQKLEALRLKRMNIDGGDADTFLSTDEEGDDSDGGGGGGGGRVTPVDGRHRGGDDLDDGGDGGWASGTASDSDDGDGGDGDAAVLADATRRAGAATAAAGDDAVPYAFASCPASAAELAALFRGRTAAQRATVLGRLRVCFAPALDADNRRRLDGLLRTVLARLDGLAAAATAAAAAVAAAGDGGGGGAGAKASPADALAAAATEMDHLLPQVHALGALHPPTVIAWARARVLGAYEALLAACDAAGAVGGAAAMGAAGGGPTGGRHGGGGGGGGGLASAWTAGDLLALRAVARLFPGSDAGHAVTSPLAVLLNGALTWAPLVGAADLAVATYAAGVAAELASAANRYSGEAVRFAVAVVTAAGGGGGGGHPYTAPSALPPPVGELRRQLLAAADDGVPAGGGGGDGDAAAAGADAPPALPALTLPMTVPAAADAATDAPVFLACAAAAVELLAGFGYGGALPAVDVALAPAAAAAGALGAAIRGLPPGPPPPPPPWWPSAPAPPPSPPT</sequence>
<reference evidence="8 9" key="1">
    <citation type="submission" date="2017-03" db="EMBL/GenBank/DDBJ databases">
        <title>WGS assembly of Porphyra umbilicalis.</title>
        <authorList>
            <person name="Brawley S.H."/>
            <person name="Blouin N.A."/>
            <person name="Ficko-Blean E."/>
            <person name="Wheeler G.L."/>
            <person name="Lohr M."/>
            <person name="Goodson H.V."/>
            <person name="Jenkins J.W."/>
            <person name="Blaby-Haas C.E."/>
            <person name="Helliwell K.E."/>
            <person name="Chan C."/>
            <person name="Marriage T."/>
            <person name="Bhattacharya D."/>
            <person name="Klein A.S."/>
            <person name="Badis Y."/>
            <person name="Brodie J."/>
            <person name="Cao Y."/>
            <person name="Collen J."/>
            <person name="Dittami S.M."/>
            <person name="Gachon C.M."/>
            <person name="Green B.R."/>
            <person name="Karpowicz S."/>
            <person name="Kim J.W."/>
            <person name="Kudahl U."/>
            <person name="Lin S."/>
            <person name="Michel G."/>
            <person name="Mittag M."/>
            <person name="Olson B.J."/>
            <person name="Pangilinan J."/>
            <person name="Peng Y."/>
            <person name="Qiu H."/>
            <person name="Shu S."/>
            <person name="Singer J.T."/>
            <person name="Smith A.G."/>
            <person name="Sprecher B.N."/>
            <person name="Wagner V."/>
            <person name="Wang W."/>
            <person name="Wang Z.-Y."/>
            <person name="Yan J."/>
            <person name="Yarish C."/>
            <person name="Zoeuner-Riek S."/>
            <person name="Zhuang Y."/>
            <person name="Zou Y."/>
            <person name="Lindquist E.A."/>
            <person name="Grimwood J."/>
            <person name="Barry K."/>
            <person name="Rokhsar D.S."/>
            <person name="Schmutz J."/>
            <person name="Stiller J.W."/>
            <person name="Grossman A.R."/>
            <person name="Prochnik S.E."/>
        </authorList>
    </citation>
    <scope>NUCLEOTIDE SEQUENCE [LARGE SCALE GENOMIC DNA]</scope>
    <source>
        <strain evidence="8">4086291</strain>
    </source>
</reference>
<dbReference type="EMBL" id="KV919349">
    <property type="protein sequence ID" value="OSX69959.1"/>
    <property type="molecule type" value="Genomic_DNA"/>
</dbReference>
<name>A0A1X6NMT5_PORUM</name>